<dbReference type="PANTHER" id="PTHR11741:SF0">
    <property type="entry name" value="ELONGATION FACTOR TS, MITOCHONDRIAL"/>
    <property type="match status" value="1"/>
</dbReference>
<dbReference type="GO" id="GO:0003746">
    <property type="term" value="F:translation elongation factor activity"/>
    <property type="evidence" value="ECO:0007669"/>
    <property type="project" value="UniProtKB-KW"/>
</dbReference>
<dbReference type="EMBL" id="CABL01000001">
    <property type="protein sequence ID" value="CBH74072.1"/>
    <property type="molecule type" value="Genomic_DNA"/>
</dbReference>
<dbReference type="Pfam" id="PF00889">
    <property type="entry name" value="EF_TS"/>
    <property type="match status" value="1"/>
</dbReference>
<dbReference type="HAMAP" id="MF_00050">
    <property type="entry name" value="EF_Ts"/>
    <property type="match status" value="1"/>
</dbReference>
<evidence type="ECO:0000256" key="3">
    <source>
        <dbReference type="ARBA" id="ARBA00022917"/>
    </source>
</evidence>
<dbReference type="SUPFAM" id="SSF54713">
    <property type="entry name" value="Elongation factor Ts (EF-Ts), dimerisation domain"/>
    <property type="match status" value="1"/>
</dbReference>
<dbReference type="Gene3D" id="1.10.286.20">
    <property type="match status" value="1"/>
</dbReference>
<dbReference type="InterPro" id="IPR001816">
    <property type="entry name" value="Transl_elong_EFTs/EF1B"/>
</dbReference>
<evidence type="ECO:0000256" key="2">
    <source>
        <dbReference type="ARBA" id="ARBA00022768"/>
    </source>
</evidence>
<evidence type="ECO:0000259" key="4">
    <source>
        <dbReference type="Pfam" id="PF00889"/>
    </source>
</evidence>
<dbReference type="PROSITE" id="PS01127">
    <property type="entry name" value="EF_TS_2"/>
    <property type="match status" value="1"/>
</dbReference>
<protein>
    <submittedName>
        <fullName evidence="5">Elongation factor Ts (EF-Ts)</fullName>
    </submittedName>
</protein>
<dbReference type="InterPro" id="IPR009060">
    <property type="entry name" value="UBA-like_sf"/>
</dbReference>
<keyword evidence="2 5" id="KW-0251">Elongation factor</keyword>
<proteinExistence type="inferred from homology"/>
<feature type="domain" description="Translation elongation factor EFTs/EF1B dimerisation" evidence="4">
    <location>
        <begin position="58"/>
        <end position="198"/>
    </location>
</feature>
<dbReference type="CDD" id="cd14275">
    <property type="entry name" value="UBA_EF-Ts"/>
    <property type="match status" value="1"/>
</dbReference>
<dbReference type="InterPro" id="IPR036402">
    <property type="entry name" value="EF-Ts_dimer_sf"/>
</dbReference>
<dbReference type="Gene3D" id="3.30.479.20">
    <property type="entry name" value="Elongation factor Ts, dimerisation domain"/>
    <property type="match status" value="1"/>
</dbReference>
<evidence type="ECO:0000313" key="5">
    <source>
        <dbReference type="EMBL" id="CBH74072.1"/>
    </source>
</evidence>
<sequence>MTYQPKADEIKALRDETSAPMMDCRKALVEASGDRERAKALLLERGAAQAQKKSERAANEGLVGSYIHAGGKIGVLVEVNSETDFVARNPKFGELVRDVAMHVAAMSPAYLDRASVPEDVIAEARKELEGAVPPGKPPEVAAKIVEGKLNKWYEDHCLLDQSFVKDDSITVGDLVNAAVGALGENIRVRRFVKFALGE</sequence>
<dbReference type="InterPro" id="IPR014039">
    <property type="entry name" value="Transl_elong_EFTs/EF1B_dimer"/>
</dbReference>
<name>E6PC89_9ZZZZ</name>
<dbReference type="InterPro" id="IPR018101">
    <property type="entry name" value="Transl_elong_Ts_CS"/>
</dbReference>
<dbReference type="SUPFAM" id="SSF46934">
    <property type="entry name" value="UBA-like"/>
    <property type="match status" value="1"/>
</dbReference>
<comment type="similarity">
    <text evidence="1">Belongs to the EF-Ts family.</text>
</comment>
<keyword evidence="3" id="KW-0648">Protein biosynthesis</keyword>
<dbReference type="Gene3D" id="1.10.8.10">
    <property type="entry name" value="DNA helicase RuvA subunit, C-terminal domain"/>
    <property type="match status" value="1"/>
</dbReference>
<accession>E6PC89</accession>
<gene>
    <name evidence="5" type="primary">tsf</name>
    <name evidence="5" type="ORF">CARN1_1959</name>
</gene>
<reference evidence="5" key="1">
    <citation type="submission" date="2009-10" db="EMBL/GenBank/DDBJ databases">
        <title>Diversity of trophic interactions inside an arsenic-rich microbial ecosystem.</title>
        <authorList>
            <person name="Bertin P.N."/>
            <person name="Heinrich-Salmeron A."/>
            <person name="Pelletier E."/>
            <person name="Goulhen-Chollet F."/>
            <person name="Arsene-Ploetze F."/>
            <person name="Gallien S."/>
            <person name="Calteau A."/>
            <person name="Vallenet D."/>
            <person name="Casiot C."/>
            <person name="Chane-Woon-Ming B."/>
            <person name="Giloteaux L."/>
            <person name="Barakat M."/>
            <person name="Bonnefoy V."/>
            <person name="Bruneel O."/>
            <person name="Chandler M."/>
            <person name="Cleiss J."/>
            <person name="Duran R."/>
            <person name="Elbaz-Poulichet F."/>
            <person name="Fonknechten N."/>
            <person name="Lauga B."/>
            <person name="Mornico D."/>
            <person name="Ortet P."/>
            <person name="Schaeffer C."/>
            <person name="Siguier P."/>
            <person name="Alexander Thil Smith A."/>
            <person name="Van Dorsselaer A."/>
            <person name="Weissenbach J."/>
            <person name="Medigue C."/>
            <person name="Le Paslier D."/>
        </authorList>
    </citation>
    <scope>NUCLEOTIDE SEQUENCE</scope>
</reference>
<organism evidence="5">
    <name type="scientific">mine drainage metagenome</name>
    <dbReference type="NCBI Taxonomy" id="410659"/>
    <lineage>
        <taxon>unclassified sequences</taxon>
        <taxon>metagenomes</taxon>
        <taxon>ecological metagenomes</taxon>
    </lineage>
</organism>
<dbReference type="PANTHER" id="PTHR11741">
    <property type="entry name" value="ELONGATION FACTOR TS"/>
    <property type="match status" value="1"/>
</dbReference>
<dbReference type="FunFam" id="1.10.8.10:FF:000001">
    <property type="entry name" value="Elongation factor Ts"/>
    <property type="match status" value="1"/>
</dbReference>
<evidence type="ECO:0000256" key="1">
    <source>
        <dbReference type="ARBA" id="ARBA00005532"/>
    </source>
</evidence>
<comment type="caution">
    <text evidence="5">The sequence shown here is derived from an EMBL/GenBank/DDBJ whole genome shotgun (WGS) entry which is preliminary data.</text>
</comment>
<dbReference type="AlphaFoldDB" id="E6PC89"/>